<dbReference type="Gene3D" id="1.10.510.10">
    <property type="entry name" value="Transferase(Phosphotransferase) domain 1"/>
    <property type="match status" value="1"/>
</dbReference>
<dbReference type="AlphaFoldDB" id="A0AAD9VHC7"/>
<feature type="compositionally biased region" description="Polar residues" evidence="1">
    <location>
        <begin position="270"/>
        <end position="285"/>
    </location>
</feature>
<dbReference type="Pfam" id="PF07714">
    <property type="entry name" value="PK_Tyr_Ser-Thr"/>
    <property type="match status" value="1"/>
</dbReference>
<keyword evidence="5" id="KW-0418">Kinase</keyword>
<dbReference type="SUPFAM" id="SSF56112">
    <property type="entry name" value="Protein kinase-like (PK-like)"/>
    <property type="match status" value="1"/>
</dbReference>
<feature type="compositionally biased region" description="Low complexity" evidence="1">
    <location>
        <begin position="480"/>
        <end position="512"/>
    </location>
</feature>
<dbReference type="EMBL" id="JARQWQ010000001">
    <property type="protein sequence ID" value="KAK2573947.1"/>
    <property type="molecule type" value="Genomic_DNA"/>
</dbReference>
<gene>
    <name evidence="5" type="ORF">P5673_000055</name>
</gene>
<protein>
    <submittedName>
        <fullName evidence="5">Kinase suppressor of Ras 2</fullName>
    </submittedName>
</protein>
<feature type="compositionally biased region" description="Low complexity" evidence="1">
    <location>
        <begin position="286"/>
        <end position="296"/>
    </location>
</feature>
<feature type="domain" description="Serine-threonine/tyrosine-protein kinase catalytic" evidence="2">
    <location>
        <begin position="601"/>
        <end position="668"/>
    </location>
</feature>
<dbReference type="InterPro" id="IPR025561">
    <property type="entry name" value="KSR_SAM-like_dom"/>
</dbReference>
<dbReference type="Pfam" id="PF20406">
    <property type="entry name" value="SAM_KSR1_N"/>
    <property type="match status" value="1"/>
</dbReference>
<feature type="domain" description="Kinase suppressor RAS 1 N-terminal helical hairpin" evidence="4">
    <location>
        <begin position="102"/>
        <end position="136"/>
    </location>
</feature>
<dbReference type="InterPro" id="IPR046861">
    <property type="entry name" value="SAM_KSR1_N"/>
</dbReference>
<feature type="compositionally biased region" description="Low complexity" evidence="1">
    <location>
        <begin position="252"/>
        <end position="266"/>
    </location>
</feature>
<feature type="region of interest" description="Disordered" evidence="1">
    <location>
        <begin position="476"/>
        <end position="547"/>
    </location>
</feature>
<dbReference type="Proteomes" id="UP001249851">
    <property type="component" value="Unassembled WGS sequence"/>
</dbReference>
<evidence type="ECO:0000256" key="1">
    <source>
        <dbReference type="SAM" id="MobiDB-lite"/>
    </source>
</evidence>
<accession>A0AAD9VHC7</accession>
<organism evidence="5 6">
    <name type="scientific">Acropora cervicornis</name>
    <name type="common">Staghorn coral</name>
    <dbReference type="NCBI Taxonomy" id="6130"/>
    <lineage>
        <taxon>Eukaryota</taxon>
        <taxon>Metazoa</taxon>
        <taxon>Cnidaria</taxon>
        <taxon>Anthozoa</taxon>
        <taxon>Hexacorallia</taxon>
        <taxon>Scleractinia</taxon>
        <taxon>Astrocoeniina</taxon>
        <taxon>Acroporidae</taxon>
        <taxon>Acropora</taxon>
    </lineage>
</organism>
<evidence type="ECO:0000313" key="6">
    <source>
        <dbReference type="Proteomes" id="UP001249851"/>
    </source>
</evidence>
<name>A0AAD9VHC7_ACRCE</name>
<evidence type="ECO:0000259" key="3">
    <source>
        <dbReference type="Pfam" id="PF13543"/>
    </source>
</evidence>
<dbReference type="InterPro" id="IPR001245">
    <property type="entry name" value="Ser-Thr/Tyr_kinase_cat_dom"/>
</dbReference>
<feature type="domain" description="Kinase suppressor of RAS SAM-like" evidence="3">
    <location>
        <begin position="152"/>
        <end position="218"/>
    </location>
</feature>
<sequence length="696" mass="77899">MEALDLFHRLVSVARPRQRRYRLTSQPAMDVNRSMDSILDDMEGHSKRRSSYSNFESRNTGVGLQCGCRFGNLALRAIKRLQTLKMSSNGLAVSKVLEQIQMVQGMIDMNASSLNSLRTQFSTNSDLIQQEIRTLELVTKQKCGEDWNHCEKLRYYPRLEQWLQVVGINEEAIKSLEEKCNTIEGLLSLSDEKVRAVLENYADGKEESRRLIAALKHLQAYTERQKQGHKDSTSDIYWDSWDTGRTREKTASTSLSERSSRSSVTLDNEVLSSSPSLDANSEGSRLSTLSSSDTDTAPSFKQHSPLPAHFIVRNGSPSSPLKRSVSDEVNLAHRIHITNEHASATVGKKRGRGKLEPIVPGMTIQIPKSVSGDICQSDSEYDHNSSCHTLDSSSPSRITHYGMQHTIKHRMKFHKKCAKRTPSLCQLPKEYGDFFVSQLRRALQVEGLKQKGRANRSHGDLNSVDQKCNSEIPVQFSHKGSATNGDSGSTSSSTSSPPASPLPSAASVSTSTCLSAQEELDHNEMIDSTSTLTRTESTLSGDDAPGVDVLGKQISDFDSHTRTWGRREQRGSLMSEWVIPFEELDITWNPLGAGRFGKVYRTVWYEMCIGAWPFRKQIPEAIIWQVGKGVKPPLTNVDVPREVKDTLTVCWAYDPEKRPTFSNLLRTLERLPKQRQRLRRSPSQPCTVGRGTEAVI</sequence>
<dbReference type="Pfam" id="PF13543">
    <property type="entry name" value="SAM_KSR1"/>
    <property type="match status" value="1"/>
</dbReference>
<dbReference type="InterPro" id="IPR013761">
    <property type="entry name" value="SAM/pointed_sf"/>
</dbReference>
<reference evidence="5" key="1">
    <citation type="journal article" date="2023" name="G3 (Bethesda)">
        <title>Whole genome assembly and annotation of the endangered Caribbean coral Acropora cervicornis.</title>
        <authorList>
            <person name="Selwyn J.D."/>
            <person name="Vollmer S.V."/>
        </authorList>
    </citation>
    <scope>NUCLEOTIDE SEQUENCE</scope>
    <source>
        <strain evidence="5">K2</strain>
    </source>
</reference>
<comment type="caution">
    <text evidence="5">The sequence shown here is derived from an EMBL/GenBank/DDBJ whole genome shotgun (WGS) entry which is preliminary data.</text>
</comment>
<dbReference type="GO" id="GO:0004672">
    <property type="term" value="F:protein kinase activity"/>
    <property type="evidence" value="ECO:0007669"/>
    <property type="project" value="InterPro"/>
</dbReference>
<dbReference type="Gene3D" id="1.10.150.50">
    <property type="entry name" value="Transcription Factor, Ets-1"/>
    <property type="match status" value="1"/>
</dbReference>
<evidence type="ECO:0000313" key="5">
    <source>
        <dbReference type="EMBL" id="KAK2573947.1"/>
    </source>
</evidence>
<feature type="compositionally biased region" description="Low complexity" evidence="1">
    <location>
        <begin position="528"/>
        <end position="540"/>
    </location>
</feature>
<reference evidence="5" key="2">
    <citation type="journal article" date="2023" name="Science">
        <title>Genomic signatures of disease resistance in endangered staghorn corals.</title>
        <authorList>
            <person name="Vollmer S.V."/>
            <person name="Selwyn J.D."/>
            <person name="Despard B.A."/>
            <person name="Roesel C.L."/>
        </authorList>
    </citation>
    <scope>NUCLEOTIDE SEQUENCE</scope>
    <source>
        <strain evidence="5">K2</strain>
    </source>
</reference>
<proteinExistence type="predicted"/>
<evidence type="ECO:0000259" key="2">
    <source>
        <dbReference type="Pfam" id="PF07714"/>
    </source>
</evidence>
<keyword evidence="5" id="KW-0808">Transferase</keyword>
<dbReference type="InterPro" id="IPR011009">
    <property type="entry name" value="Kinase-like_dom_sf"/>
</dbReference>
<keyword evidence="6" id="KW-1185">Reference proteome</keyword>
<feature type="region of interest" description="Disordered" evidence="1">
    <location>
        <begin position="248"/>
        <end position="323"/>
    </location>
</feature>
<evidence type="ECO:0000259" key="4">
    <source>
        <dbReference type="Pfam" id="PF20406"/>
    </source>
</evidence>